<dbReference type="SUPFAM" id="SSF49464">
    <property type="entry name" value="Carboxypeptidase regulatory domain-like"/>
    <property type="match status" value="1"/>
</dbReference>
<dbReference type="InterPro" id="IPR012910">
    <property type="entry name" value="Plug_dom"/>
</dbReference>
<evidence type="ECO:0000256" key="9">
    <source>
        <dbReference type="ARBA" id="ARBA00023136"/>
    </source>
</evidence>
<reference evidence="14" key="1">
    <citation type="journal article" date="2019" name="Int. J. Syst. Evol. Microbiol.">
        <title>The Global Catalogue of Microorganisms (GCM) 10K type strain sequencing project: providing services to taxonomists for standard genome sequencing and annotation.</title>
        <authorList>
            <consortium name="The Broad Institute Genomics Platform"/>
            <consortium name="The Broad Institute Genome Sequencing Center for Infectious Disease"/>
            <person name="Wu L."/>
            <person name="Ma J."/>
        </authorList>
    </citation>
    <scope>NUCLEOTIDE SEQUENCE [LARGE SCALE GENOMIC DNA]</scope>
    <source>
        <strain evidence="14">CGMCC 1.15342</strain>
    </source>
</reference>
<dbReference type="InterPro" id="IPR039426">
    <property type="entry name" value="TonB-dep_rcpt-like"/>
</dbReference>
<dbReference type="PANTHER" id="PTHR32552:SF81">
    <property type="entry name" value="TONB-DEPENDENT OUTER MEMBRANE RECEPTOR"/>
    <property type="match status" value="1"/>
</dbReference>
<comment type="subcellular location">
    <subcellularLocation>
        <location evidence="1 11">Cell outer membrane</location>
        <topology evidence="1 11">Multi-pass membrane protein</topology>
    </subcellularLocation>
</comment>
<evidence type="ECO:0000313" key="13">
    <source>
        <dbReference type="EMBL" id="GGC23675.1"/>
    </source>
</evidence>
<comment type="similarity">
    <text evidence="11">Belongs to the TonB-dependent receptor family.</text>
</comment>
<evidence type="ECO:0000256" key="4">
    <source>
        <dbReference type="ARBA" id="ARBA00022496"/>
    </source>
</evidence>
<keyword evidence="2 11" id="KW-0813">Transport</keyword>
<evidence type="ECO:0000256" key="3">
    <source>
        <dbReference type="ARBA" id="ARBA00022452"/>
    </source>
</evidence>
<dbReference type="InterPro" id="IPR037066">
    <property type="entry name" value="Plug_dom_sf"/>
</dbReference>
<dbReference type="Proteomes" id="UP000597338">
    <property type="component" value="Unassembled WGS sequence"/>
</dbReference>
<dbReference type="EMBL" id="BMIK01000003">
    <property type="protein sequence ID" value="GGC23675.1"/>
    <property type="molecule type" value="Genomic_DNA"/>
</dbReference>
<dbReference type="RefSeq" id="WP_188749035.1">
    <property type="nucleotide sequence ID" value="NZ_BMIK01000003.1"/>
</dbReference>
<evidence type="ECO:0000256" key="6">
    <source>
        <dbReference type="ARBA" id="ARBA00023004"/>
    </source>
</evidence>
<keyword evidence="3 11" id="KW-1134">Transmembrane beta strand</keyword>
<name>A0ABQ1LKS3_9SPHI</name>
<comment type="caution">
    <text evidence="13">The sequence shown here is derived from an EMBL/GenBank/DDBJ whole genome shotgun (WGS) entry which is preliminary data.</text>
</comment>
<dbReference type="InterPro" id="IPR008969">
    <property type="entry name" value="CarboxyPept-like_regulatory"/>
</dbReference>
<evidence type="ECO:0000256" key="5">
    <source>
        <dbReference type="ARBA" id="ARBA00022692"/>
    </source>
</evidence>
<evidence type="ECO:0000256" key="8">
    <source>
        <dbReference type="ARBA" id="ARBA00023077"/>
    </source>
</evidence>
<dbReference type="SUPFAM" id="SSF56935">
    <property type="entry name" value="Porins"/>
    <property type="match status" value="1"/>
</dbReference>
<keyword evidence="8" id="KW-0798">TonB box</keyword>
<evidence type="ECO:0000256" key="2">
    <source>
        <dbReference type="ARBA" id="ARBA00022448"/>
    </source>
</evidence>
<accession>A0ABQ1LKS3</accession>
<keyword evidence="14" id="KW-1185">Reference proteome</keyword>
<keyword evidence="5 11" id="KW-0812">Transmembrane</keyword>
<dbReference type="InterPro" id="IPR023996">
    <property type="entry name" value="TonB-dep_OMP_SusC/RagA"/>
</dbReference>
<protein>
    <submittedName>
        <fullName evidence="13">SusC/RagA family TonB-linked outer membrane protein</fullName>
    </submittedName>
</protein>
<evidence type="ECO:0000256" key="11">
    <source>
        <dbReference type="PROSITE-ProRule" id="PRU01360"/>
    </source>
</evidence>
<keyword evidence="4" id="KW-0410">Iron transport</keyword>
<dbReference type="NCBIfam" id="TIGR04057">
    <property type="entry name" value="SusC_RagA_signa"/>
    <property type="match status" value="1"/>
</dbReference>
<evidence type="ECO:0000256" key="7">
    <source>
        <dbReference type="ARBA" id="ARBA00023065"/>
    </source>
</evidence>
<sequence length="1129" mass="124346">MKRQILLLQKIMRITLIMTIAVLITAQLLLAARSSGQVLDKRVDLTYRKANLYTVITDIQRKAAVEIAFTDKLGLEKIMVTNLRFENEKLGDILKAILYQNEINFEEKSGTVRLYPMQAPGRIIGRVTDEKGQPLAGASIRIIELNRSITTDEDGNFSVSVPPGNYRLEVSYISYLTQQKAGVSVVEGGSTSANFTLQEDVGELNEVVVTALGIEKAKRSLSYATEQVKMESISDVRDPSLASSLSGKVAGVAISSASATQGVGASSRIVIRGNRSINGNNQALIVVDGVPYNNSKGLISAGVGDWDVDSFDGFSNINADDIESINVLKGPAAAALYGSAASNGVLLITTKKAKVGTPKVQFNSISTVDLPYMYPDFQNEYGQGTGGEFSTTVAGGSWGPRMDGQLVTDWTGVEQPFSPQANNVRDFFANGYSFTNSLSYNTTGEKSTAYFSYANTSSKGLIATDKLQRNNLNLRLTTELLPKLNLDFKITYFNQRMASRTPTGDNYFSPMQSMIRMPRSLRTADIGNYEYYAEDGSLKENFWLPEGSTGLSNPYWSIYRRIAPTNRERVTSFASLRYDFTDWLSVQGRVSLDNIHDDAEEKIYWDALYVNAGKGNYYTAFSNSRALTGDAMINFHKAFENGIEVSALVGSEIRDNQGRSQSATTNGLTVENKFAMDYGAANTTTDRESHTQVQSVYGTAQVGYKSMLYVDVTARNDWNSTLPPPYDYFYPSVGVSAILSDMVKLPAIVSFAKLRGSYAEVGNGVGFASIFQTYGRTTDGPIGQITTSSTKVAEDLVPERSKSWEAGAELRFWANRLSLDFTWYQSNTLNQLISITSPPTSGYTATQINTGNIQNRGIELMINARLMERENFSWDAYGVFSRNRNVVKELYKDIPRYALSMADLALGNAYVMAGRPYGELYGRAFLRDEAGRIIVSDTGIPLITERDDNYLGNFNYDWQSGITNAFRFKRWHASFLVDLNYGGVRQSATESQLMAFGNSKATLHGRDGFIFDGVKQDGSPNDVVITAQQYGQTVGGRSSNGVPVELYSHDATNARLRELSIGYSFPLKQLGLMKALRISAVGRNLFFIYNGTKWFDPDTTYDTDANGQGAENAFMPGTRTLGINIKLSL</sequence>
<keyword evidence="6" id="KW-0408">Iron</keyword>
<dbReference type="Pfam" id="PF13620">
    <property type="entry name" value="CarboxypepD_reg"/>
    <property type="match status" value="1"/>
</dbReference>
<dbReference type="InterPro" id="IPR023997">
    <property type="entry name" value="TonB-dep_OMP_SusC/RagA_CS"/>
</dbReference>
<dbReference type="Gene3D" id="2.170.130.10">
    <property type="entry name" value="TonB-dependent receptor, plug domain"/>
    <property type="match status" value="1"/>
</dbReference>
<feature type="domain" description="TonB-dependent receptor plug" evidence="12">
    <location>
        <begin position="218"/>
        <end position="345"/>
    </location>
</feature>
<evidence type="ECO:0000256" key="10">
    <source>
        <dbReference type="ARBA" id="ARBA00023237"/>
    </source>
</evidence>
<dbReference type="NCBIfam" id="TIGR04056">
    <property type="entry name" value="OMP_RagA_SusC"/>
    <property type="match status" value="1"/>
</dbReference>
<dbReference type="Gene3D" id="2.40.170.20">
    <property type="entry name" value="TonB-dependent receptor, beta-barrel domain"/>
    <property type="match status" value="1"/>
</dbReference>
<dbReference type="Pfam" id="PF07715">
    <property type="entry name" value="Plug"/>
    <property type="match status" value="1"/>
</dbReference>
<keyword evidence="7" id="KW-0406">Ion transport</keyword>
<proteinExistence type="inferred from homology"/>
<keyword evidence="10 11" id="KW-0998">Cell outer membrane</keyword>
<evidence type="ECO:0000259" key="12">
    <source>
        <dbReference type="Pfam" id="PF07715"/>
    </source>
</evidence>
<evidence type="ECO:0000313" key="14">
    <source>
        <dbReference type="Proteomes" id="UP000597338"/>
    </source>
</evidence>
<dbReference type="PANTHER" id="PTHR32552">
    <property type="entry name" value="FERRICHROME IRON RECEPTOR-RELATED"/>
    <property type="match status" value="1"/>
</dbReference>
<dbReference type="InterPro" id="IPR036942">
    <property type="entry name" value="Beta-barrel_TonB_sf"/>
</dbReference>
<gene>
    <name evidence="13" type="ORF">GCM10011386_14530</name>
</gene>
<evidence type="ECO:0000256" key="1">
    <source>
        <dbReference type="ARBA" id="ARBA00004571"/>
    </source>
</evidence>
<organism evidence="13 14">
    <name type="scientific">Parapedobacter defluvii</name>
    <dbReference type="NCBI Taxonomy" id="2045106"/>
    <lineage>
        <taxon>Bacteria</taxon>
        <taxon>Pseudomonadati</taxon>
        <taxon>Bacteroidota</taxon>
        <taxon>Sphingobacteriia</taxon>
        <taxon>Sphingobacteriales</taxon>
        <taxon>Sphingobacteriaceae</taxon>
        <taxon>Parapedobacter</taxon>
    </lineage>
</organism>
<dbReference type="PROSITE" id="PS52016">
    <property type="entry name" value="TONB_DEPENDENT_REC_3"/>
    <property type="match status" value="1"/>
</dbReference>
<keyword evidence="9 11" id="KW-0472">Membrane</keyword>
<dbReference type="Gene3D" id="2.60.40.1120">
    <property type="entry name" value="Carboxypeptidase-like, regulatory domain"/>
    <property type="match status" value="1"/>
</dbReference>